<dbReference type="Proteomes" id="UP000053127">
    <property type="component" value="Unassembled WGS sequence"/>
</dbReference>
<dbReference type="STRING" id="67386.AQI95_24905"/>
<reference evidence="1 2" key="1">
    <citation type="submission" date="2015-10" db="EMBL/GenBank/DDBJ databases">
        <title>Draft genome sequence of Streptomyces yokosukanensis DSM 40224, type strain for the species Streptomyces yokosukanensis.</title>
        <authorList>
            <person name="Ruckert C."/>
            <person name="Winkler A."/>
            <person name="Kalinowski J."/>
            <person name="Kampfer P."/>
            <person name="Glaeser S."/>
        </authorList>
    </citation>
    <scope>NUCLEOTIDE SEQUENCE [LARGE SCALE GENOMIC DNA]</scope>
    <source>
        <strain evidence="1 2">DSM 40224</strain>
    </source>
</reference>
<evidence type="ECO:0000313" key="2">
    <source>
        <dbReference type="Proteomes" id="UP000053127"/>
    </source>
</evidence>
<gene>
    <name evidence="1" type="ORF">AQI95_24905</name>
</gene>
<dbReference type="EMBL" id="LMWN01000036">
    <property type="protein sequence ID" value="KUN02783.1"/>
    <property type="molecule type" value="Genomic_DNA"/>
</dbReference>
<keyword evidence="2" id="KW-1185">Reference proteome</keyword>
<accession>A0A101P0T3</accession>
<protein>
    <submittedName>
        <fullName evidence="1">Uncharacterized protein</fullName>
    </submittedName>
</protein>
<evidence type="ECO:0000313" key="1">
    <source>
        <dbReference type="EMBL" id="KUN02783.1"/>
    </source>
</evidence>
<dbReference type="AlphaFoldDB" id="A0A101P0T3"/>
<name>A0A101P0T3_9ACTN</name>
<dbReference type="OrthoDB" id="4335522at2"/>
<sequence>MAPSFQTGITGITPVYPLHEAPLPQTKWVDSKGETWVPAGHTSDGELILACPNPSTPEDAGEGPSYPWTLTQVEAAFGPLTAKADVEEHRLVEVDTEFLEMYGPDQRAWKRWQVEQYEAAMAKEFAKFTPREVAA</sequence>
<dbReference type="RefSeq" id="WP_067127918.1">
    <property type="nucleotide sequence ID" value="NZ_KQ948215.1"/>
</dbReference>
<proteinExistence type="predicted"/>
<organism evidence="1 2">
    <name type="scientific">Streptomyces yokosukanensis</name>
    <dbReference type="NCBI Taxonomy" id="67386"/>
    <lineage>
        <taxon>Bacteria</taxon>
        <taxon>Bacillati</taxon>
        <taxon>Actinomycetota</taxon>
        <taxon>Actinomycetes</taxon>
        <taxon>Kitasatosporales</taxon>
        <taxon>Streptomycetaceae</taxon>
        <taxon>Streptomyces</taxon>
    </lineage>
</organism>
<comment type="caution">
    <text evidence="1">The sequence shown here is derived from an EMBL/GenBank/DDBJ whole genome shotgun (WGS) entry which is preliminary data.</text>
</comment>